<sequence length="300" mass="31861">MIDDEFRFLPSDAQRVGRTTPLPAVERISTPVGDGRLLSGLRFGAPDAPRFVMLHGAGLNAHSFDPALLALDQPALSLDLPGHGRSDWRADADYRPDHLAADVATALEQFAPDPVTLVGHSLGGLTAALVASALPDLVHHLAIVDITPGISPQGDAGSVTEFITGQRDFGSVDEIVDRAIRFGIGSDRASLTRGVALNTRHRPDGRLEWTHHLAHLDRLPAGDPADPQPYAPIWASLQSLDIPVTLIRAESGMVSEPLAAEWREHLPGSSIITLAGPHNLHEAAPRELAAVLRDLGPAAG</sequence>
<dbReference type="EMBL" id="CP095043">
    <property type="protein sequence ID" value="UOQ60589.1"/>
    <property type="molecule type" value="Genomic_DNA"/>
</dbReference>
<dbReference type="RefSeq" id="WP_244686352.1">
    <property type="nucleotide sequence ID" value="NZ_CP095043.1"/>
</dbReference>
<evidence type="ECO:0000259" key="1">
    <source>
        <dbReference type="Pfam" id="PF00561"/>
    </source>
</evidence>
<gene>
    <name evidence="2" type="ORF">MUN76_00940</name>
</gene>
<dbReference type="PANTHER" id="PTHR43194:SF2">
    <property type="entry name" value="PEROXISOMAL MEMBRANE PROTEIN LPX1"/>
    <property type="match status" value="1"/>
</dbReference>
<dbReference type="InterPro" id="IPR050228">
    <property type="entry name" value="Carboxylesterase_BioH"/>
</dbReference>
<proteinExistence type="predicted"/>
<reference evidence="2 3" key="1">
    <citation type="submission" date="2022-04" db="EMBL/GenBank/DDBJ databases">
        <title>Leucobacter sp. isolated from rhizosphere of onion.</title>
        <authorList>
            <person name="Won M."/>
            <person name="Lee C.-M."/>
            <person name="Woen H.-Y."/>
            <person name="Kwon S.-W."/>
        </authorList>
    </citation>
    <scope>NUCLEOTIDE SEQUENCE [LARGE SCALE GENOMIC DNA]</scope>
    <source>
        <strain evidence="2 3">H25R-14</strain>
    </source>
</reference>
<keyword evidence="3" id="KW-1185">Reference proteome</keyword>
<feature type="domain" description="AB hydrolase-1" evidence="1">
    <location>
        <begin position="49"/>
        <end position="156"/>
    </location>
</feature>
<organism evidence="2 3">
    <name type="scientific">Leucobacter rhizosphaerae</name>
    <dbReference type="NCBI Taxonomy" id="2932245"/>
    <lineage>
        <taxon>Bacteria</taxon>
        <taxon>Bacillati</taxon>
        <taxon>Actinomycetota</taxon>
        <taxon>Actinomycetes</taxon>
        <taxon>Micrococcales</taxon>
        <taxon>Microbacteriaceae</taxon>
        <taxon>Leucobacter</taxon>
    </lineage>
</organism>
<keyword evidence="2" id="KW-0378">Hydrolase</keyword>
<accession>A0ABY4FWB9</accession>
<dbReference type="GO" id="GO:0016787">
    <property type="term" value="F:hydrolase activity"/>
    <property type="evidence" value="ECO:0007669"/>
    <property type="project" value="UniProtKB-KW"/>
</dbReference>
<dbReference type="Pfam" id="PF00561">
    <property type="entry name" value="Abhydrolase_1"/>
    <property type="match status" value="1"/>
</dbReference>
<name>A0ABY4FWB9_9MICO</name>
<dbReference type="PANTHER" id="PTHR43194">
    <property type="entry name" value="HYDROLASE ALPHA/BETA FOLD FAMILY"/>
    <property type="match status" value="1"/>
</dbReference>
<evidence type="ECO:0000313" key="3">
    <source>
        <dbReference type="Proteomes" id="UP000831775"/>
    </source>
</evidence>
<dbReference type="InterPro" id="IPR000073">
    <property type="entry name" value="AB_hydrolase_1"/>
</dbReference>
<dbReference type="InterPro" id="IPR029058">
    <property type="entry name" value="AB_hydrolase_fold"/>
</dbReference>
<dbReference type="Proteomes" id="UP000831775">
    <property type="component" value="Chromosome"/>
</dbReference>
<evidence type="ECO:0000313" key="2">
    <source>
        <dbReference type="EMBL" id="UOQ60589.1"/>
    </source>
</evidence>
<protein>
    <submittedName>
        <fullName evidence="2">Alpha/beta hydrolase</fullName>
    </submittedName>
</protein>
<dbReference type="Gene3D" id="3.40.50.1820">
    <property type="entry name" value="alpha/beta hydrolase"/>
    <property type="match status" value="1"/>
</dbReference>
<dbReference type="SUPFAM" id="SSF53474">
    <property type="entry name" value="alpha/beta-Hydrolases"/>
    <property type="match status" value="1"/>
</dbReference>